<name>A0AAD4ZH46_PRUDU</name>
<dbReference type="AlphaFoldDB" id="A0AAD4ZH46"/>
<keyword evidence="2" id="KW-1185">Reference proteome</keyword>
<protein>
    <submittedName>
        <fullName evidence="1">Uncharacterized protein</fullName>
    </submittedName>
</protein>
<accession>A0AAD4ZH46</accession>
<evidence type="ECO:0000313" key="2">
    <source>
        <dbReference type="Proteomes" id="UP001054821"/>
    </source>
</evidence>
<reference evidence="1 2" key="1">
    <citation type="journal article" date="2022" name="G3 (Bethesda)">
        <title>Whole-genome sequence and methylome profiling of the almond [Prunus dulcis (Mill.) D.A. Webb] cultivar 'Nonpareil'.</title>
        <authorList>
            <person name="D'Amico-Willman K.M."/>
            <person name="Ouma W.Z."/>
            <person name="Meulia T."/>
            <person name="Sideli G.M."/>
            <person name="Gradziel T.M."/>
            <person name="Fresnedo-Ramirez J."/>
        </authorList>
    </citation>
    <scope>NUCLEOTIDE SEQUENCE [LARGE SCALE GENOMIC DNA]</scope>
    <source>
        <strain evidence="1">Clone GOH B32 T37-40</strain>
    </source>
</reference>
<sequence length="161" mass="18158">MELGSDQVGKLSKMQATGFNVVVPFQKYGRALPFAKVVGHILTKVVECFLLKKLGWELLKYLGRPLLLQTAGLGRIFSLRTLVPSSQHLGKQSLAKGVEVRWEVSPLRELKFSGRYVRRVPNIRIFENSKIVHHMAKPNIQIFGVLIPLILADGRRMVSQI</sequence>
<comment type="caution">
    <text evidence="1">The sequence shown here is derived from an EMBL/GenBank/DDBJ whole genome shotgun (WGS) entry which is preliminary data.</text>
</comment>
<proteinExistence type="predicted"/>
<organism evidence="1 2">
    <name type="scientific">Prunus dulcis</name>
    <name type="common">Almond</name>
    <name type="synonym">Amygdalus dulcis</name>
    <dbReference type="NCBI Taxonomy" id="3755"/>
    <lineage>
        <taxon>Eukaryota</taxon>
        <taxon>Viridiplantae</taxon>
        <taxon>Streptophyta</taxon>
        <taxon>Embryophyta</taxon>
        <taxon>Tracheophyta</taxon>
        <taxon>Spermatophyta</taxon>
        <taxon>Magnoliopsida</taxon>
        <taxon>eudicotyledons</taxon>
        <taxon>Gunneridae</taxon>
        <taxon>Pentapetalae</taxon>
        <taxon>rosids</taxon>
        <taxon>fabids</taxon>
        <taxon>Rosales</taxon>
        <taxon>Rosaceae</taxon>
        <taxon>Amygdaloideae</taxon>
        <taxon>Amygdaleae</taxon>
        <taxon>Prunus</taxon>
    </lineage>
</organism>
<dbReference type="Proteomes" id="UP001054821">
    <property type="component" value="Chromosome 2"/>
</dbReference>
<dbReference type="EMBL" id="JAJFAZ020000002">
    <property type="protein sequence ID" value="KAI5345083.1"/>
    <property type="molecule type" value="Genomic_DNA"/>
</dbReference>
<evidence type="ECO:0000313" key="1">
    <source>
        <dbReference type="EMBL" id="KAI5345083.1"/>
    </source>
</evidence>
<gene>
    <name evidence="1" type="ORF">L3X38_012960</name>
</gene>